<dbReference type="Proteomes" id="UP000054997">
    <property type="component" value="Unassembled WGS sequence"/>
</dbReference>
<sequence>MSDAGVLVFNEDPNAIKGDRPFASKARAQAGLKRLSARCSLDSHPRLEGRESWTLFNVARQNSVETALALVF</sequence>
<dbReference type="AlphaFoldDB" id="A0A0W0VTB6"/>
<gene>
    <name evidence="1" type="ORF">Llon_0196</name>
</gene>
<reference evidence="1 2" key="1">
    <citation type="submission" date="2015-11" db="EMBL/GenBank/DDBJ databases">
        <title>Genomic analysis of 38 Legionella species identifies large and diverse effector repertoires.</title>
        <authorList>
            <person name="Burstein D."/>
            <person name="Amaro F."/>
            <person name="Zusman T."/>
            <person name="Lifshitz Z."/>
            <person name="Cohen O."/>
            <person name="Gilbert J.A."/>
            <person name="Pupko T."/>
            <person name="Shuman H.A."/>
            <person name="Segal G."/>
        </authorList>
    </citation>
    <scope>NUCLEOTIDE SEQUENCE [LARGE SCALE GENOMIC DNA]</scope>
    <source>
        <strain evidence="1 2">ATCC 49505</strain>
    </source>
</reference>
<comment type="caution">
    <text evidence="1">The sequence shown here is derived from an EMBL/GenBank/DDBJ whole genome shotgun (WGS) entry which is preliminary data.</text>
</comment>
<dbReference type="STRING" id="45068.Llon_0196"/>
<evidence type="ECO:0000313" key="1">
    <source>
        <dbReference type="EMBL" id="KTD23311.1"/>
    </source>
</evidence>
<accession>A0A0W0VTB6</accession>
<keyword evidence="2" id="KW-1185">Reference proteome</keyword>
<dbReference type="EMBL" id="LNYK01000001">
    <property type="protein sequence ID" value="KTD23311.1"/>
    <property type="molecule type" value="Genomic_DNA"/>
</dbReference>
<organism evidence="1 2">
    <name type="scientific">Legionella londiniensis</name>
    <dbReference type="NCBI Taxonomy" id="45068"/>
    <lineage>
        <taxon>Bacteria</taxon>
        <taxon>Pseudomonadati</taxon>
        <taxon>Pseudomonadota</taxon>
        <taxon>Gammaproteobacteria</taxon>
        <taxon>Legionellales</taxon>
        <taxon>Legionellaceae</taxon>
        <taxon>Legionella</taxon>
    </lineage>
</organism>
<evidence type="ECO:0000313" key="2">
    <source>
        <dbReference type="Proteomes" id="UP000054997"/>
    </source>
</evidence>
<name>A0A0W0VTB6_9GAMM</name>
<protein>
    <submittedName>
        <fullName evidence="1">Uncharacterized protein</fullName>
    </submittedName>
</protein>
<proteinExistence type="predicted"/>